<dbReference type="EMBL" id="CP037452">
    <property type="protein sequence ID" value="QDV49456.1"/>
    <property type="molecule type" value="Genomic_DNA"/>
</dbReference>
<keyword evidence="2" id="KW-1185">Reference proteome</keyword>
<proteinExistence type="predicted"/>
<evidence type="ECO:0000313" key="1">
    <source>
        <dbReference type="EMBL" id="QDV49456.1"/>
    </source>
</evidence>
<accession>A0A518I8M8</accession>
<dbReference type="AlphaFoldDB" id="A0A518I8M8"/>
<reference evidence="1 2" key="1">
    <citation type="submission" date="2019-03" db="EMBL/GenBank/DDBJ databases">
        <title>Deep-cultivation of Planctomycetes and their phenomic and genomic characterization uncovers novel biology.</title>
        <authorList>
            <person name="Wiegand S."/>
            <person name="Jogler M."/>
            <person name="Boedeker C."/>
            <person name="Pinto D."/>
            <person name="Vollmers J."/>
            <person name="Rivas-Marin E."/>
            <person name="Kohn T."/>
            <person name="Peeters S.H."/>
            <person name="Heuer A."/>
            <person name="Rast P."/>
            <person name="Oberbeckmann S."/>
            <person name="Bunk B."/>
            <person name="Jeske O."/>
            <person name="Meyerdierks A."/>
            <person name="Storesund J.E."/>
            <person name="Kallscheuer N."/>
            <person name="Luecker S."/>
            <person name="Lage O.M."/>
            <person name="Pohl T."/>
            <person name="Merkel B.J."/>
            <person name="Hornburger P."/>
            <person name="Mueller R.-W."/>
            <person name="Bruemmer F."/>
            <person name="Labrenz M."/>
            <person name="Spormann A.M."/>
            <person name="Op den Camp H."/>
            <person name="Overmann J."/>
            <person name="Amann R."/>
            <person name="Jetten M.S.M."/>
            <person name="Mascher T."/>
            <person name="Medema M.H."/>
            <person name="Devos D.P."/>
            <person name="Kaster A.-K."/>
            <person name="Ovreas L."/>
            <person name="Rohde M."/>
            <person name="Galperin M.Y."/>
            <person name="Jogler C."/>
        </authorList>
    </citation>
    <scope>NUCLEOTIDE SEQUENCE [LARGE SCALE GENOMIC DNA]</scope>
    <source>
        <strain evidence="1 2">Enr17</strain>
    </source>
</reference>
<gene>
    <name evidence="1" type="ORF">Enr17x_14740</name>
</gene>
<dbReference type="Proteomes" id="UP000318313">
    <property type="component" value="Chromosome"/>
</dbReference>
<dbReference type="KEGG" id="gfm:Enr17x_14740"/>
<organism evidence="1 2">
    <name type="scientific">Gimesia fumaroli</name>
    <dbReference type="NCBI Taxonomy" id="2527976"/>
    <lineage>
        <taxon>Bacteria</taxon>
        <taxon>Pseudomonadati</taxon>
        <taxon>Planctomycetota</taxon>
        <taxon>Planctomycetia</taxon>
        <taxon>Planctomycetales</taxon>
        <taxon>Planctomycetaceae</taxon>
        <taxon>Gimesia</taxon>
    </lineage>
</organism>
<protein>
    <submittedName>
        <fullName evidence="1">Uncharacterized protein</fullName>
    </submittedName>
</protein>
<name>A0A518I8M8_9PLAN</name>
<evidence type="ECO:0000313" key="2">
    <source>
        <dbReference type="Proteomes" id="UP000318313"/>
    </source>
</evidence>
<sequence>MKVGIAPKKSRNTRQNTFYEIETGNPRLDRLKGTTKFQGRFWFGIECVLMGRAASESDENNQAIGLGSKMS</sequence>